<keyword evidence="9" id="KW-1185">Reference proteome</keyword>
<sequence length="330" mass="35811">MFDPFYPFDWLAVQIVTHLLGIPLDSHLGESLRFFLYDVPKILTLLIVISFLVGTVQSFLQPEHVRHWLAGKRRFSGNVLAALVGIVTPFCSCSAVPLFIGFLTAGIPLGVTFSYLISAPMVNEVAVVLLWGLFGFKVTLIYIGFGVILAIAAGYIIGQLKLEQWVESFVWQLPAADQSVPLEDGSISHLTWKERFNQGWSQSSQIIQSVWIYVVIGIAIGAGIHGYAPTSFISEFAGANNPLAVPIAVILGVPLYANIAGVMPISEALVTKGIPLGTVLAFTMAVTALSLPEIVILRKVLRPQLLAVFVTLMTVGIISVGYLFNQVLTV</sequence>
<dbReference type="PANTHER" id="PTHR42775:SF1">
    <property type="entry name" value="PERMEASE RV2963-RELATED"/>
    <property type="match status" value="1"/>
</dbReference>
<organism evidence="8 9">
    <name type="scientific">Roseofilum capinflatum BLCC-M114</name>
    <dbReference type="NCBI Taxonomy" id="3022440"/>
    <lineage>
        <taxon>Bacteria</taxon>
        <taxon>Bacillati</taxon>
        <taxon>Cyanobacteriota</taxon>
        <taxon>Cyanophyceae</taxon>
        <taxon>Desertifilales</taxon>
        <taxon>Desertifilaceae</taxon>
        <taxon>Roseofilum</taxon>
        <taxon>Roseofilum capinflatum</taxon>
    </lineage>
</organism>
<evidence type="ECO:0000256" key="6">
    <source>
        <dbReference type="ARBA" id="ARBA00023136"/>
    </source>
</evidence>
<keyword evidence="6 7" id="KW-0472">Membrane</keyword>
<feature type="transmembrane region" description="Helical" evidence="7">
    <location>
        <begin position="42"/>
        <end position="60"/>
    </location>
</feature>
<protein>
    <submittedName>
        <fullName evidence="8">Permease</fullName>
    </submittedName>
</protein>
<evidence type="ECO:0000256" key="4">
    <source>
        <dbReference type="ARBA" id="ARBA00022692"/>
    </source>
</evidence>
<feature type="transmembrane region" description="Helical" evidence="7">
    <location>
        <begin position="305"/>
        <end position="324"/>
    </location>
</feature>
<dbReference type="InterPro" id="IPR005524">
    <property type="entry name" value="DUF318"/>
</dbReference>
<feature type="transmembrane region" description="Helical" evidence="7">
    <location>
        <begin position="240"/>
        <end position="259"/>
    </location>
</feature>
<evidence type="ECO:0000256" key="2">
    <source>
        <dbReference type="ARBA" id="ARBA00006386"/>
    </source>
</evidence>
<feature type="transmembrane region" description="Helical" evidence="7">
    <location>
        <begin position="113"/>
        <end position="133"/>
    </location>
</feature>
<dbReference type="PANTHER" id="PTHR42775">
    <property type="entry name" value="PERMEASE RV2963-RELATED"/>
    <property type="match status" value="1"/>
</dbReference>
<gene>
    <name evidence="8" type="ORF">PMG25_10735</name>
</gene>
<feature type="transmembrane region" description="Helical" evidence="7">
    <location>
        <begin position="80"/>
        <end position="107"/>
    </location>
</feature>
<reference evidence="8 9" key="1">
    <citation type="submission" date="2023-01" db="EMBL/GenBank/DDBJ databases">
        <title>Novel diversity within Roseofilum (Cyanobacteria; Desertifilaceae) from marine benthic mats with descriptions of four novel species.</title>
        <authorList>
            <person name="Wang Y."/>
            <person name="Berthold D.E."/>
            <person name="Hu J."/>
            <person name="Lefler F.W."/>
            <person name="Laughinghouse H.D. IV."/>
        </authorList>
    </citation>
    <scope>NUCLEOTIDE SEQUENCE [LARGE SCALE GENOMIC DNA]</scope>
    <source>
        <strain evidence="8 9">BLCC-M114</strain>
    </source>
</reference>
<dbReference type="RefSeq" id="WP_283766893.1">
    <property type="nucleotide sequence ID" value="NZ_JAQOSO010000055.1"/>
</dbReference>
<feature type="transmembrane region" description="Helical" evidence="7">
    <location>
        <begin position="140"/>
        <end position="158"/>
    </location>
</feature>
<keyword evidence="3" id="KW-1003">Cell membrane</keyword>
<dbReference type="InterPro" id="IPR053166">
    <property type="entry name" value="UPF0718_permease"/>
</dbReference>
<comment type="caution">
    <text evidence="8">The sequence shown here is derived from an EMBL/GenBank/DDBJ whole genome shotgun (WGS) entry which is preliminary data.</text>
</comment>
<dbReference type="Proteomes" id="UP001235849">
    <property type="component" value="Unassembled WGS sequence"/>
</dbReference>
<evidence type="ECO:0000256" key="3">
    <source>
        <dbReference type="ARBA" id="ARBA00022475"/>
    </source>
</evidence>
<evidence type="ECO:0000313" key="9">
    <source>
        <dbReference type="Proteomes" id="UP001235849"/>
    </source>
</evidence>
<keyword evidence="4 7" id="KW-0812">Transmembrane</keyword>
<evidence type="ECO:0000256" key="5">
    <source>
        <dbReference type="ARBA" id="ARBA00022989"/>
    </source>
</evidence>
<feature type="transmembrane region" description="Helical" evidence="7">
    <location>
        <begin position="210"/>
        <end position="228"/>
    </location>
</feature>
<dbReference type="EMBL" id="JAQOSO010000055">
    <property type="protein sequence ID" value="MDJ1174566.1"/>
    <property type="molecule type" value="Genomic_DNA"/>
</dbReference>
<proteinExistence type="inferred from homology"/>
<evidence type="ECO:0000256" key="1">
    <source>
        <dbReference type="ARBA" id="ARBA00004651"/>
    </source>
</evidence>
<evidence type="ECO:0000313" key="8">
    <source>
        <dbReference type="EMBL" id="MDJ1174566.1"/>
    </source>
</evidence>
<evidence type="ECO:0000256" key="7">
    <source>
        <dbReference type="SAM" id="Phobius"/>
    </source>
</evidence>
<feature type="transmembrane region" description="Helical" evidence="7">
    <location>
        <begin position="279"/>
        <end position="298"/>
    </location>
</feature>
<name>A0ABT7B605_9CYAN</name>
<keyword evidence="5 7" id="KW-1133">Transmembrane helix</keyword>
<comment type="similarity">
    <text evidence="2">Belongs to the UPF0718 family.</text>
</comment>
<accession>A0ABT7B605</accession>
<comment type="subcellular location">
    <subcellularLocation>
        <location evidence="1">Cell membrane</location>
        <topology evidence="1">Multi-pass membrane protein</topology>
    </subcellularLocation>
</comment>
<dbReference type="Pfam" id="PF03773">
    <property type="entry name" value="ArsP_1"/>
    <property type="match status" value="1"/>
</dbReference>